<dbReference type="InterPro" id="IPR036105">
    <property type="entry name" value="DiNase_FeMo-co_biosyn_sf"/>
</dbReference>
<accession>A0A1U9NL56</accession>
<evidence type="ECO:0000313" key="2">
    <source>
        <dbReference type="EMBL" id="AQT68639.1"/>
    </source>
</evidence>
<dbReference type="Proteomes" id="UP000189674">
    <property type="component" value="Chromosome"/>
</dbReference>
<dbReference type="STRING" id="1936003.STSP2_01807"/>
<feature type="domain" description="Dinitrogenase iron-molybdenum cofactor biosynthesis" evidence="1">
    <location>
        <begin position="9"/>
        <end position="98"/>
    </location>
</feature>
<dbReference type="OrthoDB" id="280278at2"/>
<dbReference type="PANTHER" id="PTHR42983:SF1">
    <property type="entry name" value="IRON-MOLYBDENUM PROTEIN"/>
    <property type="match status" value="1"/>
</dbReference>
<dbReference type="KEGG" id="alus:STSP2_01807"/>
<dbReference type="InterPro" id="IPR033913">
    <property type="entry name" value="MTH1175_dom"/>
</dbReference>
<dbReference type="AlphaFoldDB" id="A0A1U9NL56"/>
<dbReference type="Pfam" id="PF02579">
    <property type="entry name" value="Nitro_FeMo-Co"/>
    <property type="match status" value="1"/>
</dbReference>
<evidence type="ECO:0000259" key="1">
    <source>
        <dbReference type="Pfam" id="PF02579"/>
    </source>
</evidence>
<reference evidence="3" key="1">
    <citation type="submission" date="2017-02" db="EMBL/GenBank/DDBJ databases">
        <title>Comparative genomics and description of representatives of a novel lineage of planctomycetes thriving in anoxic sediments.</title>
        <authorList>
            <person name="Spring S."/>
            <person name="Bunk B."/>
            <person name="Sproer C."/>
        </authorList>
    </citation>
    <scope>NUCLEOTIDE SEQUENCE [LARGE SCALE GENOMIC DNA]</scope>
    <source>
        <strain evidence="3">ST-NAGAB-D1</strain>
    </source>
</reference>
<organism evidence="2 3">
    <name type="scientific">Anaerohalosphaera lusitana</name>
    <dbReference type="NCBI Taxonomy" id="1936003"/>
    <lineage>
        <taxon>Bacteria</taxon>
        <taxon>Pseudomonadati</taxon>
        <taxon>Planctomycetota</taxon>
        <taxon>Phycisphaerae</taxon>
        <taxon>Sedimentisphaerales</taxon>
        <taxon>Anaerohalosphaeraceae</taxon>
        <taxon>Anaerohalosphaera</taxon>
    </lineage>
</organism>
<gene>
    <name evidence="2" type="ORF">STSP2_01807</name>
</gene>
<proteinExistence type="predicted"/>
<name>A0A1U9NL56_9BACT</name>
<dbReference type="RefSeq" id="WP_146661826.1">
    <property type="nucleotide sequence ID" value="NZ_CP019791.1"/>
</dbReference>
<evidence type="ECO:0000313" key="3">
    <source>
        <dbReference type="Proteomes" id="UP000189674"/>
    </source>
</evidence>
<dbReference type="CDD" id="cd00851">
    <property type="entry name" value="MTH1175"/>
    <property type="match status" value="1"/>
</dbReference>
<dbReference type="Gene3D" id="3.30.420.130">
    <property type="entry name" value="Dinitrogenase iron-molybdenum cofactor biosynthesis domain"/>
    <property type="match status" value="1"/>
</dbReference>
<keyword evidence="3" id="KW-1185">Reference proteome</keyword>
<dbReference type="EMBL" id="CP019791">
    <property type="protein sequence ID" value="AQT68639.1"/>
    <property type="molecule type" value="Genomic_DNA"/>
</dbReference>
<dbReference type="InterPro" id="IPR003731">
    <property type="entry name" value="Di-Nase_FeMo-co_biosynth"/>
</dbReference>
<dbReference type="PANTHER" id="PTHR42983">
    <property type="entry name" value="DINITROGENASE IRON-MOLYBDENUM COFACTOR PROTEIN-RELATED"/>
    <property type="match status" value="1"/>
</dbReference>
<dbReference type="SUPFAM" id="SSF53146">
    <property type="entry name" value="Nitrogenase accessory factor-like"/>
    <property type="match status" value="1"/>
</dbReference>
<sequence>MRIAVPVSENVLSPHFGHCQEFALFCADENKKITAEERLAPPKHEPGILPQWLGGLSVNTVIAGGMGTRAQQLFTANNIDVVVGAPSQEPREVVEAYLAGQLQCGDNVCDH</sequence>
<protein>
    <submittedName>
        <fullName evidence="2">Dinitrogenase iron-molybdenum cofactor</fullName>
    </submittedName>
</protein>